<comment type="function">
    <text evidence="8">Involved in the biosynthesis of the chorismate, which leads to the biosynthesis of aromatic amino acids. Catalyzes the reversible NADPH linked reduction of 3-dehydroshikimate (DHSA) to yield shikimate (SA).</text>
</comment>
<feature type="domain" description="Shikimate dehydrogenase substrate binding N-terminal" evidence="10">
    <location>
        <begin position="18"/>
        <end position="100"/>
    </location>
</feature>
<feature type="binding site" evidence="8">
    <location>
        <position position="261"/>
    </location>
    <ligand>
        <name>shikimate</name>
        <dbReference type="ChEBI" id="CHEBI:36208"/>
    </ligand>
</feature>
<dbReference type="InterPro" id="IPR046346">
    <property type="entry name" value="Aminoacid_DH-like_N_sf"/>
</dbReference>
<evidence type="ECO:0000256" key="8">
    <source>
        <dbReference type="HAMAP-Rule" id="MF_00222"/>
    </source>
</evidence>
<dbReference type="Gene3D" id="3.40.50.10860">
    <property type="entry name" value="Leucine Dehydrogenase, chain A, domain 1"/>
    <property type="match status" value="1"/>
</dbReference>
<comment type="caution">
    <text evidence="12">The sequence shown here is derived from an EMBL/GenBank/DDBJ whole genome shotgun (WGS) entry which is preliminary data.</text>
</comment>
<dbReference type="GO" id="GO:0050661">
    <property type="term" value="F:NADP binding"/>
    <property type="evidence" value="ECO:0007669"/>
    <property type="project" value="InterPro"/>
</dbReference>
<protein>
    <recommendedName>
        <fullName evidence="2 8">Shikimate dehydrogenase (NADP(+))</fullName>
        <shortName evidence="8">SDH</shortName>
        <ecNumber evidence="2 8">1.1.1.25</ecNumber>
    </recommendedName>
</protein>
<feature type="binding site" evidence="8">
    <location>
        <position position="73"/>
    </location>
    <ligand>
        <name>shikimate</name>
        <dbReference type="ChEBI" id="CHEBI:36208"/>
    </ligand>
</feature>
<evidence type="ECO:0000256" key="4">
    <source>
        <dbReference type="ARBA" id="ARBA00022857"/>
    </source>
</evidence>
<evidence type="ECO:0000256" key="3">
    <source>
        <dbReference type="ARBA" id="ARBA00022605"/>
    </source>
</evidence>
<dbReference type="PANTHER" id="PTHR21089:SF1">
    <property type="entry name" value="BIFUNCTIONAL 3-DEHYDROQUINATE DEHYDRATASE_SHIKIMATE DEHYDROGENASE, CHLOROPLASTIC"/>
    <property type="match status" value="1"/>
</dbReference>
<dbReference type="Pfam" id="PF08501">
    <property type="entry name" value="Shikimate_dh_N"/>
    <property type="match status" value="1"/>
</dbReference>
<comment type="catalytic activity">
    <reaction evidence="7 8">
        <text>shikimate + NADP(+) = 3-dehydroshikimate + NADPH + H(+)</text>
        <dbReference type="Rhea" id="RHEA:17737"/>
        <dbReference type="ChEBI" id="CHEBI:15378"/>
        <dbReference type="ChEBI" id="CHEBI:16630"/>
        <dbReference type="ChEBI" id="CHEBI:36208"/>
        <dbReference type="ChEBI" id="CHEBI:57783"/>
        <dbReference type="ChEBI" id="CHEBI:58349"/>
        <dbReference type="EC" id="1.1.1.25"/>
    </reaction>
</comment>
<dbReference type="CDD" id="cd01065">
    <property type="entry name" value="NAD_bind_Shikimate_DH"/>
    <property type="match status" value="1"/>
</dbReference>
<dbReference type="GO" id="GO:0005829">
    <property type="term" value="C:cytosol"/>
    <property type="evidence" value="ECO:0007669"/>
    <property type="project" value="TreeGrafter"/>
</dbReference>
<feature type="binding site" evidence="8">
    <location>
        <position position="89"/>
    </location>
    <ligand>
        <name>NADP(+)</name>
        <dbReference type="ChEBI" id="CHEBI:58349"/>
    </ligand>
</feature>
<dbReference type="Pfam" id="PF18317">
    <property type="entry name" value="SDH_C"/>
    <property type="match status" value="1"/>
</dbReference>
<feature type="binding site" evidence="8">
    <location>
        <position position="254"/>
    </location>
    <ligand>
        <name>NADP(+)</name>
        <dbReference type="ChEBI" id="CHEBI:58349"/>
    </ligand>
</feature>
<evidence type="ECO:0000259" key="9">
    <source>
        <dbReference type="Pfam" id="PF01488"/>
    </source>
</evidence>
<comment type="subunit">
    <text evidence="8">Homodimer.</text>
</comment>
<proteinExistence type="inferred from homology"/>
<comment type="pathway">
    <text evidence="1 8">Metabolic intermediate biosynthesis; chorismate biosynthesis; chorismate from D-erythrose 4-phosphate and phosphoenolpyruvate: step 4/7.</text>
</comment>
<accession>A0A840NQF8</accession>
<evidence type="ECO:0000259" key="11">
    <source>
        <dbReference type="Pfam" id="PF18317"/>
    </source>
</evidence>
<reference evidence="12 13" key="1">
    <citation type="submission" date="2020-08" db="EMBL/GenBank/DDBJ databases">
        <title>Genomic Encyclopedia of Type Strains, Phase IV (KMG-IV): sequencing the most valuable type-strain genomes for metagenomic binning, comparative biology and taxonomic classification.</title>
        <authorList>
            <person name="Goeker M."/>
        </authorList>
    </citation>
    <scope>NUCLEOTIDE SEQUENCE [LARGE SCALE GENOMIC DNA]</scope>
    <source>
        <strain evidence="12 13">DSM 28538</strain>
    </source>
</reference>
<dbReference type="EC" id="1.1.1.25" evidence="2 8"/>
<dbReference type="HAMAP" id="MF_00222">
    <property type="entry name" value="Shikimate_DH_AroE"/>
    <property type="match status" value="1"/>
</dbReference>
<feature type="domain" description="Quinate/shikimate 5-dehydrogenase/glutamyl-tRNA reductase" evidence="9">
    <location>
        <begin position="127"/>
        <end position="207"/>
    </location>
</feature>
<feature type="binding site" evidence="8">
    <location>
        <position position="98"/>
    </location>
    <ligand>
        <name>shikimate</name>
        <dbReference type="ChEBI" id="CHEBI:36208"/>
    </ligand>
</feature>
<dbReference type="AlphaFoldDB" id="A0A840NQF8"/>
<keyword evidence="4 8" id="KW-0521">NADP</keyword>
<sequence>MVDLTIKSEKIIFPRAFVVGTPVHHSKSPKIHNFWLKQYNLQGEYLAQEIKSEEFRGFLASIKRKGFCGGNVTLPHKQEAFHLVNYKDDIATMIGAVNTLWYEGDKLCATNSDAYGFSANLDDFAPDWVGETALVFGAGGAARAILYALKKRGFERIFLVNRTKQHADDLAEYFGKPIEVHDWYNMHEILYQADLIVNTTSIGMANQKEKKNDSFFCDFHKIKATALVTDIVYTPLITPFLQQAKMYGLRTVDGLGMLLHQAVPGFERWFGIRPQVTKVLRNAILEDMSEERG</sequence>
<feature type="active site" description="Proton acceptor" evidence="8">
    <location>
        <position position="77"/>
    </location>
</feature>
<evidence type="ECO:0000313" key="12">
    <source>
        <dbReference type="EMBL" id="MBB5073744.1"/>
    </source>
</evidence>
<feature type="binding site" evidence="8">
    <location>
        <begin position="137"/>
        <end position="141"/>
    </location>
    <ligand>
        <name>NADP(+)</name>
        <dbReference type="ChEBI" id="CHEBI:58349"/>
    </ligand>
</feature>
<dbReference type="SUPFAM" id="SSF53223">
    <property type="entry name" value="Aminoacid dehydrogenase-like, N-terminal domain"/>
    <property type="match status" value="1"/>
</dbReference>
<dbReference type="InterPro" id="IPR006151">
    <property type="entry name" value="Shikm_DH/Glu-tRNA_Rdtase"/>
</dbReference>
<dbReference type="NCBIfam" id="TIGR00507">
    <property type="entry name" value="aroE"/>
    <property type="match status" value="1"/>
</dbReference>
<feature type="binding site" evidence="8">
    <location>
        <position position="233"/>
    </location>
    <ligand>
        <name>shikimate</name>
        <dbReference type="ChEBI" id="CHEBI:36208"/>
    </ligand>
</feature>
<dbReference type="UniPathway" id="UPA00053">
    <property type="reaction ID" value="UER00087"/>
</dbReference>
<feature type="binding site" evidence="8">
    <location>
        <position position="113"/>
    </location>
    <ligand>
        <name>shikimate</name>
        <dbReference type="ChEBI" id="CHEBI:36208"/>
    </ligand>
</feature>
<dbReference type="InterPro" id="IPR011342">
    <property type="entry name" value="Shikimate_DH"/>
</dbReference>
<keyword evidence="6 8" id="KW-0057">Aromatic amino acid biosynthesis</keyword>
<evidence type="ECO:0000256" key="6">
    <source>
        <dbReference type="ARBA" id="ARBA00023141"/>
    </source>
</evidence>
<evidence type="ECO:0000256" key="5">
    <source>
        <dbReference type="ARBA" id="ARBA00023002"/>
    </source>
</evidence>
<dbReference type="InterPro" id="IPR036291">
    <property type="entry name" value="NAD(P)-bd_dom_sf"/>
</dbReference>
<gene>
    <name evidence="8" type="primary">aroE</name>
    <name evidence="12" type="ORF">HNQ69_000870</name>
</gene>
<evidence type="ECO:0000313" key="13">
    <source>
        <dbReference type="Proteomes" id="UP000561417"/>
    </source>
</evidence>
<evidence type="ECO:0000256" key="1">
    <source>
        <dbReference type="ARBA" id="ARBA00004871"/>
    </source>
</evidence>
<evidence type="ECO:0000256" key="2">
    <source>
        <dbReference type="ARBA" id="ARBA00012962"/>
    </source>
</evidence>
<keyword evidence="13" id="KW-1185">Reference proteome</keyword>
<dbReference type="InterPro" id="IPR013708">
    <property type="entry name" value="Shikimate_DH-bd_N"/>
</dbReference>
<dbReference type="Proteomes" id="UP000561417">
    <property type="component" value="Unassembled WGS sequence"/>
</dbReference>
<comment type="similarity">
    <text evidence="8">Belongs to the shikimate dehydrogenase family.</text>
</comment>
<dbReference type="GO" id="GO:0004764">
    <property type="term" value="F:shikimate 3-dehydrogenase (NADP+) activity"/>
    <property type="evidence" value="ECO:0007669"/>
    <property type="project" value="UniProtKB-UniRule"/>
</dbReference>
<dbReference type="RefSeq" id="WP_183228785.1">
    <property type="nucleotide sequence ID" value="NZ_JACHIM010000003.1"/>
</dbReference>
<name>A0A840NQF8_9HYPH</name>
<dbReference type="SUPFAM" id="SSF51735">
    <property type="entry name" value="NAD(P)-binding Rossmann-fold domains"/>
    <property type="match status" value="1"/>
</dbReference>
<dbReference type="GO" id="GO:0008652">
    <property type="term" value="P:amino acid biosynthetic process"/>
    <property type="evidence" value="ECO:0007669"/>
    <property type="project" value="UniProtKB-KW"/>
</dbReference>
<comment type="caution">
    <text evidence="8">Lacks conserved residue(s) required for the propagation of feature annotation.</text>
</comment>
<dbReference type="GO" id="GO:0009073">
    <property type="term" value="P:aromatic amino acid family biosynthetic process"/>
    <property type="evidence" value="ECO:0007669"/>
    <property type="project" value="UniProtKB-KW"/>
</dbReference>
<dbReference type="GO" id="GO:0009423">
    <property type="term" value="P:chorismate biosynthetic process"/>
    <property type="evidence" value="ECO:0007669"/>
    <property type="project" value="UniProtKB-UniRule"/>
</dbReference>
<evidence type="ECO:0000256" key="7">
    <source>
        <dbReference type="ARBA" id="ARBA00049442"/>
    </source>
</evidence>
<organism evidence="12 13">
    <name type="scientific">Bartonella callosciuri</name>
    <dbReference type="NCBI Taxonomy" id="686223"/>
    <lineage>
        <taxon>Bacteria</taxon>
        <taxon>Pseudomonadati</taxon>
        <taxon>Pseudomonadota</taxon>
        <taxon>Alphaproteobacteria</taxon>
        <taxon>Hyphomicrobiales</taxon>
        <taxon>Bartonellaceae</taxon>
        <taxon>Bartonella</taxon>
    </lineage>
</organism>
<dbReference type="PANTHER" id="PTHR21089">
    <property type="entry name" value="SHIKIMATE DEHYDROGENASE"/>
    <property type="match status" value="1"/>
</dbReference>
<dbReference type="NCBIfam" id="NF001312">
    <property type="entry name" value="PRK00258.1-4"/>
    <property type="match status" value="1"/>
</dbReference>
<dbReference type="InterPro" id="IPR041121">
    <property type="entry name" value="SDH_C"/>
</dbReference>
<evidence type="ECO:0000259" key="10">
    <source>
        <dbReference type="Pfam" id="PF08501"/>
    </source>
</evidence>
<feature type="binding site" evidence="8">
    <location>
        <begin position="26"/>
        <end position="28"/>
    </location>
    <ligand>
        <name>shikimate</name>
        <dbReference type="ChEBI" id="CHEBI:36208"/>
    </ligand>
</feature>
<dbReference type="EMBL" id="JACHIM010000003">
    <property type="protein sequence ID" value="MBB5073744.1"/>
    <property type="molecule type" value="Genomic_DNA"/>
</dbReference>
<keyword evidence="3 8" id="KW-0028">Amino-acid biosynthesis</keyword>
<dbReference type="Pfam" id="PF01488">
    <property type="entry name" value="Shikimate_DH"/>
    <property type="match status" value="1"/>
</dbReference>
<dbReference type="GO" id="GO:0019632">
    <property type="term" value="P:shikimate metabolic process"/>
    <property type="evidence" value="ECO:0007669"/>
    <property type="project" value="InterPro"/>
</dbReference>
<keyword evidence="5 8" id="KW-0560">Oxidoreductase</keyword>
<dbReference type="InterPro" id="IPR022893">
    <property type="entry name" value="Shikimate_DH_fam"/>
</dbReference>
<dbReference type="Gene3D" id="3.40.50.720">
    <property type="entry name" value="NAD(P)-binding Rossmann-like Domain"/>
    <property type="match status" value="1"/>
</dbReference>
<feature type="binding site" evidence="8">
    <location>
        <position position="231"/>
    </location>
    <ligand>
        <name>NADP(+)</name>
        <dbReference type="ChEBI" id="CHEBI:58349"/>
    </ligand>
</feature>
<feature type="domain" description="SDH C-terminal" evidence="11">
    <location>
        <begin position="254"/>
        <end position="279"/>
    </location>
</feature>